<feature type="compositionally biased region" description="Polar residues" evidence="5">
    <location>
        <begin position="122"/>
        <end position="134"/>
    </location>
</feature>
<evidence type="ECO:0000256" key="2">
    <source>
        <dbReference type="ARBA" id="ARBA00012489"/>
    </source>
</evidence>
<keyword evidence="3" id="KW-0378">Hydrolase</keyword>
<dbReference type="PROSITE" id="PS51700">
    <property type="entry name" value="SEPARIN"/>
    <property type="match status" value="1"/>
</dbReference>
<evidence type="ECO:0000259" key="6">
    <source>
        <dbReference type="PROSITE" id="PS51700"/>
    </source>
</evidence>
<name>A0A1W5CUF2_9LECA</name>
<dbReference type="SUPFAM" id="SSF48452">
    <property type="entry name" value="TPR-like"/>
    <property type="match status" value="1"/>
</dbReference>
<sequence>MTRQEPPLQAVSIKHAVGSAATCDASTVALLTKLLIPRVDCVPPPSLPTKTPKSSKSTTVLSRATGLQATKAKRGTKVTILEVDDNEEHVLRPHERYVLATETVNATLKALAEALKSPLAQTVHHSTKAVNTLPSGPKPVSRPATNRNAQPLQPKCVNRMSNTSDEIACLRRAYSTVSTGPAPGVIAQAECARLAFAALRSLNAQKDVGIEMPHLQLESGMSVLIGKLIALGLDDLAVRELRILKRRLHDLSQSSKGELKPAEVKVGAGQRATVVEQETLADLLHFAANSGDEKVMRLILTTQLQILKLLALRRRPSMIEAALRHIQLSARHAPANLILDLEASDQTSSSAKAAQQLESLAQSLFSLCPSVSSADDDSASNPKRSVSPEVTLEFQLTAFEIRTRWWQLSAHRFDVGKELIEPFRRCLAAFRRRCTLATEDKYQVAKKAFDRLKTLLKMWMGSETASLGSIYTLLAELAQDSQRLTDAIEWHKKLTMDLPSTGGSKAQKCASLCRIASLSLKSAKATTCKQYTLTILQDAAECLGGDVRGEAADLDDLLVAVAGVRKSTTQFLQESLNSAAIPIDSTSTPLMEQCSELLLLCPNFLVRYVGNAPDVAESEKIISRYQQRRNVAGKVYKPIIDSVLFVTKSLVAVDSCRWERMSVALQDCARLALAFMEHASETIPTTSNDGPQQPTLRALSNAYWRRYIHLKQADGRVGEIQQCLRISANLIKCCGLIEKSSGFLSIKLEKLGASYEASGNLIKACDAYAEALQEQIDAGVLRVAAETATTKSPSEIFEADGEFAIFERILSAYLKTVLRVGENEIGPRVRLDNHIVSDAERGLLLERHLSILGSFFATQGPSEHLCEAMRIIAETILSLYTQNTYPIRRLRVVVQLLRLHLSHPTALDAVLIRKIVQDGVIVLKPNPTDADADTGLLRFTAHLTASQTACLAFLKEDPSLQSFTPALVKWSQLAQGFREWDMIRQRIDDISDWLLHLGSIADFLELHGHGTSTICVLHIIATVYELQESVPGATLVSKLSALGLQYVRHGYSAKAGLALNKAQRFVEAADITAPIVLQWLMAYAEYLISIGNLSRCDEYLEKAMTLVRDNEWFNRPVNTTLSKRSRLVRIYADASHVYSLLASARGCVPESLLYARQSVQLNYRAWATLEATTKRLASRKPTTCPGDVTESDVETSSLSAASCDGNGALPTMSTTHESLNSAAFWTLVPRLFEGLISLSKLFDHQGKVQEAEHYVEQARKIAGAVHASDLIGQCLTLAADYQVRRGEVEQGFNLLQKAIGTVSSAQQDRHHATLQCVISNAHMLRCEWSSGDAALSKAKQTLEDLMAPHFVQSLNRMISADIELESQLSSLTLKESPPMKDLQRKRRGPTKNSSVKRTTEQKGLKGQTESSLVTECFPLLRIHGRIIRQQSFSAIRQKDLVNATLLLSEAGKRPADQEDVVLQELRAAQVLLCQGLERMSADAVFCVLPDSTISHPATTYIERAGNKQNSESHHGGASSTLNSKRSPAKSSSRRTARTQTLQYHDFIDMLKQARDTICSIQPLATAISSTAIIHSLSDIVGKIVMMLTAACPIEAKGQANSTFAVYCMELGRMTATIRERAAIAVEKELCFKREVFTWPRSTPPAQEASVINTPIEFAAFQKEYIDIIPSSWTVISISVNDSREELQISKVRSGQSPFILTLPLSRHNSRDADEEVFGFDQGRTELMDIIGLANYSAHDARNITHKKDRMEWWEARTALDARLKDLLVNMENIWLGGFRGIFSQQPQAPDLLSRFQQSFHNILEKHLPSRQRSSKVARASRISLDPRVLELFVGLGDPNGTEDLDEPLNDLLYFVIDILQFHGERNAYDEIDFDSIAIETIDALRHYHGVIRDDQRSKTSEHTVLVLDKALHCFPWESLPCLTGHAVSRLPSLADLRIRILQQRQQLQSERHRNVDGLYMDKERGAYVLNPAGDLLATQAEFEHQLESLQGWKSIVQREPDEAEMKACLESQDLFLYFGHGSGSHYIRARTIKKLEKCAVALLMGCSSGALTEAGEFEPYGTPINYMQAGCPALVATLWDVTDKDIDRFSHSVLESWGLFRDTQAKKARSPAKRSAKQRGKSKVEDAEMSDAVKISLDQAVARGRESCILRYLNGAAPVVYGIPVFLS</sequence>
<dbReference type="GO" id="GO:0006508">
    <property type="term" value="P:proteolysis"/>
    <property type="evidence" value="ECO:0007669"/>
    <property type="project" value="InterPro"/>
</dbReference>
<proteinExistence type="predicted"/>
<accession>A0A1W5CUF2</accession>
<comment type="catalytic activity">
    <reaction evidence="1">
        <text>All bonds known to be hydrolyzed by this endopeptidase have arginine in P1 and an acidic residue in P4. P6 is often occupied by an acidic residue or by a hydroxy-amino-acid residue, the phosphorylation of which enhances cleavage.</text>
        <dbReference type="EC" id="3.4.22.49"/>
    </reaction>
</comment>
<dbReference type="InterPro" id="IPR030397">
    <property type="entry name" value="SEPARIN_core_dom"/>
</dbReference>
<dbReference type="PANTHER" id="PTHR12792">
    <property type="entry name" value="EXTRA SPINDLE POLES 1-RELATED"/>
    <property type="match status" value="1"/>
</dbReference>
<dbReference type="GO" id="GO:0072686">
    <property type="term" value="C:mitotic spindle"/>
    <property type="evidence" value="ECO:0007669"/>
    <property type="project" value="TreeGrafter"/>
</dbReference>
<feature type="region of interest" description="Disordered" evidence="5">
    <location>
        <begin position="43"/>
        <end position="62"/>
    </location>
</feature>
<dbReference type="PANTHER" id="PTHR12792:SF0">
    <property type="entry name" value="SEPARIN"/>
    <property type="match status" value="1"/>
</dbReference>
<dbReference type="Gene3D" id="1.25.40.10">
    <property type="entry name" value="Tetratricopeptide repeat domain"/>
    <property type="match status" value="1"/>
</dbReference>
<dbReference type="InterPro" id="IPR005314">
    <property type="entry name" value="Peptidase_C50"/>
</dbReference>
<feature type="region of interest" description="Disordered" evidence="5">
    <location>
        <begin position="1373"/>
        <end position="1407"/>
    </location>
</feature>
<dbReference type="GO" id="GO:0005737">
    <property type="term" value="C:cytoplasm"/>
    <property type="evidence" value="ECO:0007669"/>
    <property type="project" value="TreeGrafter"/>
</dbReference>
<evidence type="ECO:0000256" key="3">
    <source>
        <dbReference type="ARBA" id="ARBA00022801"/>
    </source>
</evidence>
<evidence type="ECO:0000313" key="8">
    <source>
        <dbReference type="Proteomes" id="UP000192927"/>
    </source>
</evidence>
<dbReference type="GO" id="GO:0005634">
    <property type="term" value="C:nucleus"/>
    <property type="evidence" value="ECO:0007669"/>
    <property type="project" value="InterPro"/>
</dbReference>
<reference evidence="8" key="1">
    <citation type="submission" date="2017-03" db="EMBL/GenBank/DDBJ databases">
        <authorList>
            <person name="Sharma R."/>
            <person name="Thines M."/>
        </authorList>
    </citation>
    <scope>NUCLEOTIDE SEQUENCE [LARGE SCALE GENOMIC DNA]</scope>
</reference>
<keyword evidence="4" id="KW-0159">Chromosome partition</keyword>
<dbReference type="Pfam" id="PF03568">
    <property type="entry name" value="Separin_C"/>
    <property type="match status" value="1"/>
</dbReference>
<feature type="region of interest" description="Disordered" evidence="5">
    <location>
        <begin position="1505"/>
        <end position="1537"/>
    </location>
</feature>
<dbReference type="GO" id="GO:0051307">
    <property type="term" value="P:meiotic chromosome separation"/>
    <property type="evidence" value="ECO:0007669"/>
    <property type="project" value="TreeGrafter"/>
</dbReference>
<organism evidence="7 8">
    <name type="scientific">Lasallia pustulata</name>
    <dbReference type="NCBI Taxonomy" id="136370"/>
    <lineage>
        <taxon>Eukaryota</taxon>
        <taxon>Fungi</taxon>
        <taxon>Dikarya</taxon>
        <taxon>Ascomycota</taxon>
        <taxon>Pezizomycotina</taxon>
        <taxon>Lecanoromycetes</taxon>
        <taxon>OSLEUM clade</taxon>
        <taxon>Umbilicariomycetidae</taxon>
        <taxon>Umbilicariales</taxon>
        <taxon>Umbilicariaceae</taxon>
        <taxon>Lasallia</taxon>
    </lineage>
</organism>
<dbReference type="GO" id="GO:0004197">
    <property type="term" value="F:cysteine-type endopeptidase activity"/>
    <property type="evidence" value="ECO:0007669"/>
    <property type="project" value="InterPro"/>
</dbReference>
<dbReference type="InterPro" id="IPR011990">
    <property type="entry name" value="TPR-like_helical_dom_sf"/>
</dbReference>
<feature type="compositionally biased region" description="Low complexity" evidence="5">
    <location>
        <begin position="48"/>
        <end position="62"/>
    </location>
</feature>
<dbReference type="Proteomes" id="UP000192927">
    <property type="component" value="Unassembled WGS sequence"/>
</dbReference>
<keyword evidence="8" id="KW-1185">Reference proteome</keyword>
<evidence type="ECO:0000256" key="1">
    <source>
        <dbReference type="ARBA" id="ARBA00000451"/>
    </source>
</evidence>
<dbReference type="EMBL" id="FWEW01000275">
    <property type="protein sequence ID" value="SLM34451.1"/>
    <property type="molecule type" value="Genomic_DNA"/>
</dbReference>
<feature type="domain" description="Peptidase C50" evidence="6">
    <location>
        <begin position="1962"/>
        <end position="2057"/>
    </location>
</feature>
<dbReference type="EC" id="3.4.22.49" evidence="2"/>
<dbReference type="GO" id="GO:0044732">
    <property type="term" value="C:mitotic spindle pole body"/>
    <property type="evidence" value="ECO:0007669"/>
    <property type="project" value="TreeGrafter"/>
</dbReference>
<feature type="region of interest" description="Disordered" evidence="5">
    <location>
        <begin position="122"/>
        <end position="157"/>
    </location>
</feature>
<protein>
    <recommendedName>
        <fullName evidence="2">separase</fullName>
        <ecNumber evidence="2">3.4.22.49</ecNumber>
    </recommendedName>
</protein>
<evidence type="ECO:0000313" key="7">
    <source>
        <dbReference type="EMBL" id="SLM34451.1"/>
    </source>
</evidence>
<evidence type="ECO:0000256" key="5">
    <source>
        <dbReference type="SAM" id="MobiDB-lite"/>
    </source>
</evidence>
<evidence type="ECO:0000256" key="4">
    <source>
        <dbReference type="ARBA" id="ARBA00022829"/>
    </source>
</evidence>